<dbReference type="FunFam" id="3.90.190.10:FF:000102">
    <property type="entry name" value="Receptor-type tyrosine-protein phosphatase"/>
    <property type="match status" value="1"/>
</dbReference>
<feature type="compositionally biased region" description="Basic and acidic residues" evidence="6">
    <location>
        <begin position="272"/>
        <end position="281"/>
    </location>
</feature>
<dbReference type="SMART" id="SM00404">
    <property type="entry name" value="PTPc_motif"/>
    <property type="match status" value="1"/>
</dbReference>
<accession>A0A0B7BN28</accession>
<keyword evidence="4" id="KW-0904">Protein phosphatase</keyword>
<feature type="domain" description="Tyrosine specific protein phosphatases" evidence="9">
    <location>
        <begin position="495"/>
        <end position="564"/>
    </location>
</feature>
<dbReference type="GO" id="GO:0008045">
    <property type="term" value="P:motor neuron axon guidance"/>
    <property type="evidence" value="ECO:0007669"/>
    <property type="project" value="TreeGrafter"/>
</dbReference>
<dbReference type="AlphaFoldDB" id="A0A0B7BN28"/>
<evidence type="ECO:0000256" key="3">
    <source>
        <dbReference type="ARBA" id="ARBA00022801"/>
    </source>
</evidence>
<dbReference type="GO" id="GO:0004725">
    <property type="term" value="F:protein tyrosine phosphatase activity"/>
    <property type="evidence" value="ECO:0007669"/>
    <property type="project" value="UniProtKB-EC"/>
</dbReference>
<dbReference type="PANTHER" id="PTHR19134:SF562">
    <property type="entry name" value="PROTEIN-TYROSINE-PHOSPHATASE"/>
    <property type="match status" value="1"/>
</dbReference>
<feature type="region of interest" description="Disordered" evidence="6">
    <location>
        <begin position="241"/>
        <end position="281"/>
    </location>
</feature>
<dbReference type="Gene3D" id="3.90.190.10">
    <property type="entry name" value="Protein tyrosine phosphatase superfamily"/>
    <property type="match status" value="2"/>
</dbReference>
<evidence type="ECO:0000259" key="9">
    <source>
        <dbReference type="PROSITE" id="PS50056"/>
    </source>
</evidence>
<gene>
    <name evidence="10" type="primary">ORF197069</name>
</gene>
<dbReference type="InterPro" id="IPR000242">
    <property type="entry name" value="PTP_cat"/>
</dbReference>
<comment type="similarity">
    <text evidence="1">Belongs to the protein-tyrosine phosphatase family.</text>
</comment>
<dbReference type="EC" id="3.1.3.48" evidence="2"/>
<evidence type="ECO:0000256" key="2">
    <source>
        <dbReference type="ARBA" id="ARBA00013064"/>
    </source>
</evidence>
<dbReference type="PANTHER" id="PTHR19134">
    <property type="entry name" value="RECEPTOR-TYPE TYROSINE-PROTEIN PHOSPHATASE"/>
    <property type="match status" value="1"/>
</dbReference>
<dbReference type="PROSITE" id="PS50055">
    <property type="entry name" value="TYR_PHOSPHATASE_PTP"/>
    <property type="match status" value="1"/>
</dbReference>
<dbReference type="PROSITE" id="PS50056">
    <property type="entry name" value="TYR_PHOSPHATASE_2"/>
    <property type="match status" value="1"/>
</dbReference>
<dbReference type="Pfam" id="PF00102">
    <property type="entry name" value="Y_phosphatase"/>
    <property type="match status" value="1"/>
</dbReference>
<evidence type="ECO:0000256" key="7">
    <source>
        <dbReference type="SAM" id="Phobius"/>
    </source>
</evidence>
<evidence type="ECO:0000256" key="4">
    <source>
        <dbReference type="ARBA" id="ARBA00022912"/>
    </source>
</evidence>
<dbReference type="SUPFAM" id="SSF52799">
    <property type="entry name" value="(Phosphotyrosine protein) phosphatases II"/>
    <property type="match status" value="2"/>
</dbReference>
<comment type="catalytic activity">
    <reaction evidence="5">
        <text>O-phospho-L-tyrosyl-[protein] + H2O = L-tyrosyl-[protein] + phosphate</text>
        <dbReference type="Rhea" id="RHEA:10684"/>
        <dbReference type="Rhea" id="RHEA-COMP:10136"/>
        <dbReference type="Rhea" id="RHEA-COMP:20101"/>
        <dbReference type="ChEBI" id="CHEBI:15377"/>
        <dbReference type="ChEBI" id="CHEBI:43474"/>
        <dbReference type="ChEBI" id="CHEBI:46858"/>
        <dbReference type="ChEBI" id="CHEBI:61978"/>
        <dbReference type="EC" id="3.1.3.48"/>
    </reaction>
</comment>
<dbReference type="InterPro" id="IPR029021">
    <property type="entry name" value="Prot-tyrosine_phosphatase-like"/>
</dbReference>
<protein>
    <recommendedName>
        <fullName evidence="2">protein-tyrosine-phosphatase</fullName>
        <ecNumber evidence="2">3.1.3.48</ecNumber>
    </recommendedName>
</protein>
<dbReference type="InterPro" id="IPR003595">
    <property type="entry name" value="Tyr_Pase_cat"/>
</dbReference>
<dbReference type="Gene3D" id="2.170.300.10">
    <property type="entry name" value="Tie2 ligand-binding domain superfamily"/>
    <property type="match status" value="1"/>
</dbReference>
<organism evidence="10">
    <name type="scientific">Arion vulgaris</name>
    <dbReference type="NCBI Taxonomy" id="1028688"/>
    <lineage>
        <taxon>Eukaryota</taxon>
        <taxon>Metazoa</taxon>
        <taxon>Spiralia</taxon>
        <taxon>Lophotrochozoa</taxon>
        <taxon>Mollusca</taxon>
        <taxon>Gastropoda</taxon>
        <taxon>Heterobranchia</taxon>
        <taxon>Euthyneura</taxon>
        <taxon>Panpulmonata</taxon>
        <taxon>Eupulmonata</taxon>
        <taxon>Stylommatophora</taxon>
        <taxon>Helicina</taxon>
        <taxon>Arionoidea</taxon>
        <taxon>Arionidae</taxon>
        <taxon>Arion</taxon>
    </lineage>
</organism>
<feature type="non-terminal residue" evidence="10">
    <location>
        <position position="1"/>
    </location>
</feature>
<dbReference type="InterPro" id="IPR016130">
    <property type="entry name" value="Tyr_Pase_AS"/>
</dbReference>
<dbReference type="InterPro" id="IPR050348">
    <property type="entry name" value="Protein-Tyr_Phosphatase"/>
</dbReference>
<dbReference type="SMART" id="SM00194">
    <property type="entry name" value="PTPc"/>
    <property type="match status" value="1"/>
</dbReference>
<evidence type="ECO:0000256" key="1">
    <source>
        <dbReference type="ARBA" id="ARBA00009580"/>
    </source>
</evidence>
<evidence type="ECO:0000259" key="8">
    <source>
        <dbReference type="PROSITE" id="PS50055"/>
    </source>
</evidence>
<feature type="domain" description="Tyrosine-protein phosphatase" evidence="8">
    <location>
        <begin position="321"/>
        <end position="573"/>
    </location>
</feature>
<dbReference type="PRINTS" id="PR00700">
    <property type="entry name" value="PRTYPHPHTASE"/>
</dbReference>
<proteinExistence type="inferred from homology"/>
<keyword evidence="7" id="KW-0812">Transmembrane</keyword>
<feature type="transmembrane region" description="Helical" evidence="7">
    <location>
        <begin position="211"/>
        <end position="234"/>
    </location>
</feature>
<reference evidence="10" key="1">
    <citation type="submission" date="2014-12" db="EMBL/GenBank/DDBJ databases">
        <title>Insight into the proteome of Arion vulgaris.</title>
        <authorList>
            <person name="Aradska J."/>
            <person name="Bulat T."/>
            <person name="Smidak R."/>
            <person name="Sarate P."/>
            <person name="Gangsoo J."/>
            <person name="Sialana F."/>
            <person name="Bilban M."/>
            <person name="Lubec G."/>
        </authorList>
    </citation>
    <scope>NUCLEOTIDE SEQUENCE</scope>
    <source>
        <tissue evidence="10">Skin</tissue>
    </source>
</reference>
<sequence>NETCTSGKFGEGCMFHCSQTCKISGNYICDNVNGTCLNGCQDGYLSSMCNLSCDPGKYGSDCAFNCSQFCARDGSNISNCYITNGTCQNGCLSGYGGAKCDTTCPVGKFGEDCASSCSQFCVLNKNISECNNVDGKCPCQIGYEAPWCNKSCEAGKYGQHCSSICSTHCSINSTACYPTTGACIQGCQSGYEEPLCQSIIDDNSPSSPAGAIAGAVIGVIAAIVIIAIIAIILWRRRKAKPGENRNGSNFSLISKNSGGSNPETALNTRKNNQKESKLNESRNFDASNDQVYCNVLPDLSPTIIKLKDLAIFLTSHNTSFYQEQFSTIPTNNEATTETAQKPENKIKNRYKNIWPYDHSRVHLISSDKHSQGDYVNASHIQGYNGQESFIASQGPTERTLEDFIRMIWEQKTEEVVMLTNLVENGKKKCERYWPEDGEMKVGEITVELTTTQVFADYTIRRLKLRKDRQSDHSVTHFHFTAWPDLDVPLTPWSLVDFEQRVASYPTSKPIVVHCSAGVGRTGTFIALRNIIKQAEDKGYLDIFSTVQKLRYDRINMVQTSTQYGFLHRAAQVAILCMGTTVTSNDRQQRISYLDKTSQTGLTNMEQEFKMICNLKNDDEDDKEKNEYVNDASNVYQNSQNMNRQKNRLSNIIPKLLYAPVLQCETDYLGDYINAVFVQSFRKQNQQFLTA</sequence>
<dbReference type="PROSITE" id="PS00383">
    <property type="entry name" value="TYR_PHOSPHATASE_1"/>
    <property type="match status" value="1"/>
</dbReference>
<keyword evidence="7" id="KW-1133">Transmembrane helix</keyword>
<feature type="non-terminal residue" evidence="10">
    <location>
        <position position="690"/>
    </location>
</feature>
<evidence type="ECO:0000313" key="10">
    <source>
        <dbReference type="EMBL" id="CEK93756.1"/>
    </source>
</evidence>
<evidence type="ECO:0000256" key="6">
    <source>
        <dbReference type="SAM" id="MobiDB-lite"/>
    </source>
</evidence>
<dbReference type="EMBL" id="HACG01046891">
    <property type="protein sequence ID" value="CEK93756.1"/>
    <property type="molecule type" value="Transcribed_RNA"/>
</dbReference>
<keyword evidence="7" id="KW-0472">Membrane</keyword>
<keyword evidence="3" id="KW-0378">Hydrolase</keyword>
<name>A0A0B7BN28_9EUPU</name>
<dbReference type="InterPro" id="IPR000387">
    <property type="entry name" value="Tyr_Pase_dom"/>
</dbReference>
<evidence type="ECO:0000256" key="5">
    <source>
        <dbReference type="ARBA" id="ARBA00051722"/>
    </source>
</evidence>
<feature type="compositionally biased region" description="Polar residues" evidence="6">
    <location>
        <begin position="245"/>
        <end position="270"/>
    </location>
</feature>